<keyword evidence="5" id="KW-1185">Reference proteome</keyword>
<gene>
    <name evidence="4" type="ORF">BMYO_1113</name>
</gene>
<dbReference type="OrthoDB" id="9763188at2"/>
<protein>
    <submittedName>
        <fullName evidence="4">Repeat protein</fullName>
    </submittedName>
</protein>
<sequence length="542" mass="58721">MNSTRHIGRAVAGLIAATAMMFVGVPASYAADDAGLNNSIEAATTVAPNTKVSGVSGLTPRYYKVSLPSAGYVQLKMTNSQGLSAAKWNVQIQDATAKTIAAEVWNADVLSHEGSRVGLAAGDYYVSIDPLAAAALTYELTINYTATDSWESEPNNDLASADTISVGKAVNGTFTKTLLSNDNPNFVDDDWYKLTLSADSRVAVSMTNEQRDLATLNVQLLNNKGDVIMAYPWLASSTEHTADSVGLSKDTYYIKVSGASEGLQYSLAVDNASVSTATVTFDTQGGSKVEAQTVAKGSTVDRPTDPTRAGYVFAGWYTEANGGLQFNFDAPVKRDTTVYAHWNKATASYTFIDVNELTPHHEDIQWLADTGISTGWETDRGREFRGMSPVVRQDMAAFLYRLAGSPEFDASKAKNPFADVTEKTDHYKEILWLASTGISKGYTAEDGTVTFGGMNPVVRQDMAAFLHRLADYQQANPKLGDSIDFADVDDATPHNADIDWLARTGVSTGYDEDGVMKFHGDWPVFRQDMAAFLHRMYDNVLN</sequence>
<evidence type="ECO:0000256" key="2">
    <source>
        <dbReference type="SAM" id="SignalP"/>
    </source>
</evidence>
<accession>A0A261FL46</accession>
<dbReference type="RefSeq" id="WP_094667575.1">
    <property type="nucleotide sequence ID" value="NZ_MWWW01000011.1"/>
</dbReference>
<dbReference type="Gene3D" id="2.60.40.4270">
    <property type="entry name" value="Listeria-Bacteroides repeat domain"/>
    <property type="match status" value="1"/>
</dbReference>
<comment type="subcellular location">
    <subcellularLocation>
        <location evidence="1">Cell envelope</location>
    </subcellularLocation>
</comment>
<evidence type="ECO:0000313" key="4">
    <source>
        <dbReference type="EMBL" id="OZG59879.1"/>
    </source>
</evidence>
<feature type="domain" description="SLH" evidence="3">
    <location>
        <begin position="481"/>
        <end position="542"/>
    </location>
</feature>
<dbReference type="InterPro" id="IPR042229">
    <property type="entry name" value="Listeria/Bacterioides_rpt_sf"/>
</dbReference>
<dbReference type="EMBL" id="MWWW01000011">
    <property type="protein sequence ID" value="OZG59879.1"/>
    <property type="molecule type" value="Genomic_DNA"/>
</dbReference>
<dbReference type="GO" id="GO:0030313">
    <property type="term" value="C:cell envelope"/>
    <property type="evidence" value="ECO:0007669"/>
    <property type="project" value="UniProtKB-SubCell"/>
</dbReference>
<evidence type="ECO:0000259" key="3">
    <source>
        <dbReference type="PROSITE" id="PS51272"/>
    </source>
</evidence>
<dbReference type="InterPro" id="IPR013378">
    <property type="entry name" value="InlB-like_B-rpt"/>
</dbReference>
<organism evidence="4 5">
    <name type="scientific">Bifidobacterium myosotis</name>
    <dbReference type="NCBI Taxonomy" id="1630166"/>
    <lineage>
        <taxon>Bacteria</taxon>
        <taxon>Bacillati</taxon>
        <taxon>Actinomycetota</taxon>
        <taxon>Actinomycetes</taxon>
        <taxon>Bifidobacteriales</taxon>
        <taxon>Bifidobacteriaceae</taxon>
        <taxon>Bifidobacterium</taxon>
    </lineage>
</organism>
<evidence type="ECO:0000313" key="5">
    <source>
        <dbReference type="Proteomes" id="UP000216871"/>
    </source>
</evidence>
<dbReference type="Proteomes" id="UP000216871">
    <property type="component" value="Unassembled WGS sequence"/>
</dbReference>
<feature type="domain" description="SLH" evidence="3">
    <location>
        <begin position="347"/>
        <end position="412"/>
    </location>
</feature>
<proteinExistence type="predicted"/>
<dbReference type="Gene3D" id="2.60.120.380">
    <property type="match status" value="2"/>
</dbReference>
<dbReference type="NCBIfam" id="TIGR02543">
    <property type="entry name" value="List_Bact_rpt"/>
    <property type="match status" value="1"/>
</dbReference>
<dbReference type="Pfam" id="PF00395">
    <property type="entry name" value="SLH"/>
    <property type="match status" value="1"/>
</dbReference>
<evidence type="ECO:0000256" key="1">
    <source>
        <dbReference type="ARBA" id="ARBA00004196"/>
    </source>
</evidence>
<feature type="domain" description="SLH" evidence="3">
    <location>
        <begin position="413"/>
        <end position="480"/>
    </location>
</feature>
<dbReference type="InterPro" id="IPR001119">
    <property type="entry name" value="SLH_dom"/>
</dbReference>
<dbReference type="Pfam" id="PF09479">
    <property type="entry name" value="Flg_new"/>
    <property type="match status" value="1"/>
</dbReference>
<dbReference type="PROSITE" id="PS51272">
    <property type="entry name" value="SLH"/>
    <property type="match status" value="3"/>
</dbReference>
<feature type="chain" id="PRO_5013306087" evidence="2">
    <location>
        <begin position="31"/>
        <end position="542"/>
    </location>
</feature>
<reference evidence="4 5" key="1">
    <citation type="journal article" date="2017" name="BMC Genomics">
        <title>Comparative genomic and phylogenomic analyses of the Bifidobacteriaceae family.</title>
        <authorList>
            <person name="Lugli G.A."/>
            <person name="Milani C."/>
            <person name="Turroni F."/>
            <person name="Duranti S."/>
            <person name="Mancabelli L."/>
            <person name="Mangifesta M."/>
            <person name="Ferrario C."/>
            <person name="Modesto M."/>
            <person name="Mattarelli P."/>
            <person name="Jiri K."/>
            <person name="van Sinderen D."/>
            <person name="Ventura M."/>
        </authorList>
    </citation>
    <scope>NUCLEOTIDE SEQUENCE [LARGE SCALE GENOMIC DNA]</scope>
    <source>
        <strain evidence="4 5">DSM 100196</strain>
    </source>
</reference>
<dbReference type="SUPFAM" id="SSF89260">
    <property type="entry name" value="Collagen-binding domain"/>
    <property type="match status" value="1"/>
</dbReference>
<name>A0A261FL46_9BIFI</name>
<keyword evidence="2" id="KW-0732">Signal</keyword>
<feature type="signal peptide" evidence="2">
    <location>
        <begin position="1"/>
        <end position="30"/>
    </location>
</feature>
<dbReference type="AlphaFoldDB" id="A0A261FL46"/>
<comment type="caution">
    <text evidence="4">The sequence shown here is derived from an EMBL/GenBank/DDBJ whole genome shotgun (WGS) entry which is preliminary data.</text>
</comment>